<evidence type="ECO:0000256" key="4">
    <source>
        <dbReference type="PROSITE-ProRule" id="PRU00433"/>
    </source>
</evidence>
<name>A0ABY6CER8_9HYPH</name>
<evidence type="ECO:0000256" key="5">
    <source>
        <dbReference type="SAM" id="SignalP"/>
    </source>
</evidence>
<evidence type="ECO:0000313" key="7">
    <source>
        <dbReference type="EMBL" id="UXN69711.1"/>
    </source>
</evidence>
<reference evidence="7 8" key="1">
    <citation type="submission" date="2022-09" db="EMBL/GenBank/DDBJ databases">
        <title>Interaction between co-microsymbionts with complementary sets of symbiotic genes in legume-rhizobium systems.</title>
        <authorList>
            <person name="Safronova V."/>
            <person name="Sazanova A."/>
            <person name="Afonin A."/>
            <person name="Chirak E."/>
        </authorList>
    </citation>
    <scope>NUCLEOTIDE SEQUENCE [LARGE SCALE GENOMIC DNA]</scope>
    <source>
        <strain evidence="7 8">A18/4-1</strain>
    </source>
</reference>
<gene>
    <name evidence="7" type="ORF">N8A98_21265</name>
</gene>
<dbReference type="Proteomes" id="UP001061862">
    <property type="component" value="Chromosome"/>
</dbReference>
<evidence type="ECO:0000256" key="1">
    <source>
        <dbReference type="ARBA" id="ARBA00022617"/>
    </source>
</evidence>
<evidence type="ECO:0000259" key="6">
    <source>
        <dbReference type="PROSITE" id="PS51007"/>
    </source>
</evidence>
<dbReference type="InterPro" id="IPR051459">
    <property type="entry name" value="Cytochrome_c-type_DH"/>
</dbReference>
<keyword evidence="5" id="KW-0732">Signal</keyword>
<dbReference type="InterPro" id="IPR036909">
    <property type="entry name" value="Cyt_c-like_dom_sf"/>
</dbReference>
<dbReference type="Pfam" id="PF00034">
    <property type="entry name" value="Cytochrom_C"/>
    <property type="match status" value="1"/>
</dbReference>
<dbReference type="PANTHER" id="PTHR35008:SF8">
    <property type="entry name" value="ALCOHOL DEHYDROGENASE CYTOCHROME C SUBUNIT"/>
    <property type="match status" value="1"/>
</dbReference>
<feature type="domain" description="Cytochrome c" evidence="6">
    <location>
        <begin position="20"/>
        <end position="114"/>
    </location>
</feature>
<accession>A0ABY6CER8</accession>
<dbReference type="PROSITE" id="PS51007">
    <property type="entry name" value="CYTC"/>
    <property type="match status" value="1"/>
</dbReference>
<keyword evidence="3 4" id="KW-0408">Iron</keyword>
<dbReference type="Gene3D" id="1.10.760.10">
    <property type="entry name" value="Cytochrome c-like domain"/>
    <property type="match status" value="1"/>
</dbReference>
<evidence type="ECO:0000256" key="2">
    <source>
        <dbReference type="ARBA" id="ARBA00022723"/>
    </source>
</evidence>
<dbReference type="PANTHER" id="PTHR35008">
    <property type="entry name" value="BLL4482 PROTEIN-RELATED"/>
    <property type="match status" value="1"/>
</dbReference>
<keyword evidence="8" id="KW-1185">Reference proteome</keyword>
<proteinExistence type="predicted"/>
<dbReference type="RefSeq" id="WP_262168312.1">
    <property type="nucleotide sequence ID" value="NZ_CP104965.1"/>
</dbReference>
<feature type="chain" id="PRO_5046132950" evidence="5">
    <location>
        <begin position="21"/>
        <end position="147"/>
    </location>
</feature>
<evidence type="ECO:0000313" key="8">
    <source>
        <dbReference type="Proteomes" id="UP001061862"/>
    </source>
</evidence>
<evidence type="ECO:0000256" key="3">
    <source>
        <dbReference type="ARBA" id="ARBA00023004"/>
    </source>
</evidence>
<dbReference type="InterPro" id="IPR009056">
    <property type="entry name" value="Cyt_c-like_dom"/>
</dbReference>
<keyword evidence="1 4" id="KW-0349">Heme</keyword>
<dbReference type="SUPFAM" id="SSF46626">
    <property type="entry name" value="Cytochrome c"/>
    <property type="match status" value="1"/>
</dbReference>
<protein>
    <submittedName>
        <fullName evidence="7">Cytochrome c</fullName>
    </submittedName>
</protein>
<sequence length="147" mass="15132">MHKGLVVTLALALLAAPAHGQDAAGQTAFADTCGACHMADGSGSPGLAPPLNDTALWQRLGDQSGRYVTGVILSGLTGKIEARGQIYVGLAMPTHNWLGDEEIVAIANYLLADINGLPPSVDAALVAELRAAVPSHADLRAMRKGNQ</sequence>
<dbReference type="EMBL" id="CP104965">
    <property type="protein sequence ID" value="UXN69711.1"/>
    <property type="molecule type" value="Genomic_DNA"/>
</dbReference>
<feature type="signal peptide" evidence="5">
    <location>
        <begin position="1"/>
        <end position="20"/>
    </location>
</feature>
<organism evidence="7 8">
    <name type="scientific">Devosia neptuniae</name>
    <dbReference type="NCBI Taxonomy" id="191302"/>
    <lineage>
        <taxon>Bacteria</taxon>
        <taxon>Pseudomonadati</taxon>
        <taxon>Pseudomonadota</taxon>
        <taxon>Alphaproteobacteria</taxon>
        <taxon>Hyphomicrobiales</taxon>
        <taxon>Devosiaceae</taxon>
        <taxon>Devosia</taxon>
    </lineage>
</organism>
<keyword evidence="2 4" id="KW-0479">Metal-binding</keyword>